<feature type="chain" id="PRO_5044197392" evidence="1">
    <location>
        <begin position="24"/>
        <end position="60"/>
    </location>
</feature>
<comment type="caution">
    <text evidence="2">The sequence shown here is derived from an EMBL/GenBank/DDBJ whole genome shotgun (WGS) entry which is preliminary data.</text>
</comment>
<evidence type="ECO:0000313" key="2">
    <source>
        <dbReference type="EMBL" id="RHN09418.1"/>
    </source>
</evidence>
<sequence>MKTGSCFIVFVLLPVAKLCSAVAGSMFSIQGLCSPQLRDGQPPAEKRSFAYSIAALTLKL</sequence>
<accession>A0AB37MCL3</accession>
<evidence type="ECO:0000313" key="3">
    <source>
        <dbReference type="Proteomes" id="UP000286003"/>
    </source>
</evidence>
<proteinExistence type="predicted"/>
<keyword evidence="1" id="KW-0732">Signal</keyword>
<feature type="signal peptide" evidence="1">
    <location>
        <begin position="1"/>
        <end position="23"/>
    </location>
</feature>
<dbReference type="EMBL" id="QRQM01000003">
    <property type="protein sequence ID" value="RHN09418.1"/>
    <property type="molecule type" value="Genomic_DNA"/>
</dbReference>
<evidence type="ECO:0000256" key="1">
    <source>
        <dbReference type="SAM" id="SignalP"/>
    </source>
</evidence>
<name>A0AB37MCL3_9BACE</name>
<reference evidence="2 3" key="1">
    <citation type="submission" date="2018-08" db="EMBL/GenBank/DDBJ databases">
        <title>A genome reference for cultivated species of the human gut microbiota.</title>
        <authorList>
            <person name="Zou Y."/>
            <person name="Xue W."/>
            <person name="Luo G."/>
        </authorList>
    </citation>
    <scope>NUCLEOTIDE SEQUENCE [LARGE SCALE GENOMIC DNA]</scope>
    <source>
        <strain evidence="2 3">AF31-23</strain>
    </source>
</reference>
<organism evidence="2 3">
    <name type="scientific">Bacteroides intestinalis</name>
    <dbReference type="NCBI Taxonomy" id="329854"/>
    <lineage>
        <taxon>Bacteria</taxon>
        <taxon>Pseudomonadati</taxon>
        <taxon>Bacteroidota</taxon>
        <taxon>Bacteroidia</taxon>
        <taxon>Bacteroidales</taxon>
        <taxon>Bacteroidaceae</taxon>
        <taxon>Bacteroides</taxon>
    </lineage>
</organism>
<dbReference type="Proteomes" id="UP000286003">
    <property type="component" value="Unassembled WGS sequence"/>
</dbReference>
<dbReference type="AlphaFoldDB" id="A0AB37MCL3"/>
<gene>
    <name evidence="2" type="ORF">DWZ32_03165</name>
</gene>
<protein>
    <submittedName>
        <fullName evidence="2">Uncharacterized protein</fullName>
    </submittedName>
</protein>